<comment type="caution">
    <text evidence="4">Lacks conserved residue(s) required for the propagation of feature annotation.</text>
</comment>
<comment type="catalytic activity">
    <reaction evidence="6">
        <text>3-hydroxy-L-kynurenine + H2O = 3-hydroxyanthranilate + L-alanine + H(+)</text>
        <dbReference type="Rhea" id="RHEA:25143"/>
        <dbReference type="ChEBI" id="CHEBI:15377"/>
        <dbReference type="ChEBI" id="CHEBI:15378"/>
        <dbReference type="ChEBI" id="CHEBI:36559"/>
        <dbReference type="ChEBI" id="CHEBI:57972"/>
        <dbReference type="ChEBI" id="CHEBI:58125"/>
        <dbReference type="EC" id="3.7.1.3"/>
    </reaction>
</comment>
<dbReference type="SUPFAM" id="SSF53383">
    <property type="entry name" value="PLP-dependent transferases"/>
    <property type="match status" value="1"/>
</dbReference>
<evidence type="ECO:0000256" key="6">
    <source>
        <dbReference type="PIRNR" id="PIRNR038800"/>
    </source>
</evidence>
<dbReference type="PANTHER" id="PTHR14084:SF0">
    <property type="entry name" value="KYNURENINASE"/>
    <property type="match status" value="1"/>
</dbReference>
<dbReference type="Gene3D" id="3.40.640.10">
    <property type="entry name" value="Type I PLP-dependent aspartate aminotransferase-like (Major domain)"/>
    <property type="match status" value="1"/>
</dbReference>
<dbReference type="GO" id="GO:0097053">
    <property type="term" value="P:L-kynurenine catabolic process"/>
    <property type="evidence" value="ECO:0007669"/>
    <property type="project" value="UniProtKB-UniRule"/>
</dbReference>
<evidence type="ECO:0000256" key="3">
    <source>
        <dbReference type="ARBA" id="ARBA00022898"/>
    </source>
</evidence>
<dbReference type="HAMAP" id="MF_01970">
    <property type="entry name" value="Kynureninase"/>
    <property type="match status" value="1"/>
</dbReference>
<dbReference type="Gene3D" id="3.90.1150.10">
    <property type="entry name" value="Aspartate Aminotransferase, domain 1"/>
    <property type="match status" value="1"/>
</dbReference>
<dbReference type="Pfam" id="PF22580">
    <property type="entry name" value="KYNU_C"/>
    <property type="match status" value="1"/>
</dbReference>
<keyword evidence="2 4" id="KW-0378">Hydrolase</keyword>
<reference evidence="8 9" key="1">
    <citation type="submission" date="2020-07" db="EMBL/GenBank/DDBJ databases">
        <title>Screening of a cold-adapted Planococcus bacterium producing protease in traditional shrimp paste and protease identification by genome sequencing.</title>
        <authorList>
            <person name="Gao R."/>
            <person name="Leng W."/>
            <person name="Chu Q."/>
            <person name="Wu X."/>
            <person name="Liu H."/>
            <person name="Li X."/>
        </authorList>
    </citation>
    <scope>NUCLEOTIDE SEQUENCE [LARGE SCALE GENOMIC DNA]</scope>
    <source>
        <strain evidence="8 9">XJ11</strain>
    </source>
</reference>
<comment type="similarity">
    <text evidence="4 6">Belongs to the kynureninase family.</text>
</comment>
<dbReference type="GO" id="GO:0019441">
    <property type="term" value="P:L-tryptophan catabolic process to kynurenine"/>
    <property type="evidence" value="ECO:0007669"/>
    <property type="project" value="TreeGrafter"/>
</dbReference>
<dbReference type="EC" id="3.7.1.3" evidence="4 5"/>
<dbReference type="InterPro" id="IPR015424">
    <property type="entry name" value="PyrdxlP-dep_Trfase"/>
</dbReference>
<accession>A0A7D7RHS8</accession>
<dbReference type="GO" id="GO:0043420">
    <property type="term" value="P:anthranilate metabolic process"/>
    <property type="evidence" value="ECO:0007669"/>
    <property type="project" value="TreeGrafter"/>
</dbReference>
<proteinExistence type="inferred from homology"/>
<dbReference type="RefSeq" id="WP_182092992.1">
    <property type="nucleotide sequence ID" value="NZ_CP059540.1"/>
</dbReference>
<feature type="binding site" evidence="4">
    <location>
        <position position="234"/>
    </location>
    <ligand>
        <name>pyridoxal 5'-phosphate</name>
        <dbReference type="ChEBI" id="CHEBI:597326"/>
    </ligand>
</feature>
<feature type="binding site" evidence="4">
    <location>
        <position position="101"/>
    </location>
    <ligand>
        <name>pyridoxal 5'-phosphate</name>
        <dbReference type="ChEBI" id="CHEBI:597326"/>
    </ligand>
</feature>
<comment type="subunit">
    <text evidence="4 6">Homodimer.</text>
</comment>
<dbReference type="UniPathway" id="UPA00253">
    <property type="reaction ID" value="UER00329"/>
</dbReference>
<dbReference type="GO" id="GO:0005737">
    <property type="term" value="C:cytoplasm"/>
    <property type="evidence" value="ECO:0007669"/>
    <property type="project" value="UniProtKB-UniRule"/>
</dbReference>
<dbReference type="InterPro" id="IPR015422">
    <property type="entry name" value="PyrdxlP-dep_Trfase_small"/>
</dbReference>
<evidence type="ECO:0000259" key="7">
    <source>
        <dbReference type="Pfam" id="PF00155"/>
    </source>
</evidence>
<organism evidence="8 9">
    <name type="scientific">Planococcus maritimus</name>
    <dbReference type="NCBI Taxonomy" id="192421"/>
    <lineage>
        <taxon>Bacteria</taxon>
        <taxon>Bacillati</taxon>
        <taxon>Bacillota</taxon>
        <taxon>Bacilli</taxon>
        <taxon>Bacillales</taxon>
        <taxon>Caryophanaceae</taxon>
        <taxon>Planococcus</taxon>
    </lineage>
</organism>
<comment type="pathway">
    <text evidence="4 6">Cofactor biosynthesis; NAD(+) biosynthesis; quinolinate from L-kynurenine: step 2/3.</text>
</comment>
<dbReference type="PANTHER" id="PTHR14084">
    <property type="entry name" value="KYNURENINASE"/>
    <property type="match status" value="1"/>
</dbReference>
<dbReference type="PIRSF" id="PIRSF038800">
    <property type="entry name" value="KYNU"/>
    <property type="match status" value="1"/>
</dbReference>
<evidence type="ECO:0000256" key="2">
    <source>
        <dbReference type="ARBA" id="ARBA00022801"/>
    </source>
</evidence>
<dbReference type="InterPro" id="IPR015421">
    <property type="entry name" value="PyrdxlP-dep_Trfase_major"/>
</dbReference>
<dbReference type="UniPathway" id="UPA00334">
    <property type="reaction ID" value="UER00455"/>
</dbReference>
<dbReference type="NCBIfam" id="TIGR01814">
    <property type="entry name" value="kynureninase"/>
    <property type="match status" value="1"/>
</dbReference>
<dbReference type="InterPro" id="IPR004839">
    <property type="entry name" value="Aminotransferase_I/II_large"/>
</dbReference>
<dbReference type="InterPro" id="IPR010111">
    <property type="entry name" value="Kynureninase"/>
</dbReference>
<feature type="modified residue" description="N6-(pyridoxal phosphate)lysine" evidence="4">
    <location>
        <position position="235"/>
    </location>
</feature>
<dbReference type="EMBL" id="CP059540">
    <property type="protein sequence ID" value="QMT18401.1"/>
    <property type="molecule type" value="Genomic_DNA"/>
</dbReference>
<dbReference type="Proteomes" id="UP000514716">
    <property type="component" value="Chromosome"/>
</dbReference>
<evidence type="ECO:0000313" key="9">
    <source>
        <dbReference type="Proteomes" id="UP000514716"/>
    </source>
</evidence>
<evidence type="ECO:0000256" key="1">
    <source>
        <dbReference type="ARBA" id="ARBA00022642"/>
    </source>
</evidence>
<feature type="domain" description="Aminotransferase class I/classII large" evidence="7">
    <location>
        <begin position="75"/>
        <end position="218"/>
    </location>
</feature>
<keyword evidence="3 4" id="KW-0663">Pyridoxal phosphate</keyword>
<comment type="function">
    <text evidence="4 6">Catalyzes the cleavage of L-kynurenine (L-Kyn) and L-3-hydroxykynurenine (L-3OHKyn) into anthranilic acid (AA) and 3-hydroxyanthranilic acid (3-OHAA), respectively.</text>
</comment>
<name>A0A7D7RHS8_PLAMR</name>
<comment type="pathway">
    <text evidence="4 6">Amino-acid degradation; L-kynurenine degradation; L-alanine and anthranilate from L-kynurenine: step 1/1.</text>
</comment>
<evidence type="ECO:0000313" key="8">
    <source>
        <dbReference type="EMBL" id="QMT18401.1"/>
    </source>
</evidence>
<dbReference type="GO" id="GO:0019805">
    <property type="term" value="P:quinolinate biosynthetic process"/>
    <property type="evidence" value="ECO:0007669"/>
    <property type="project" value="UniProtKB-UniRule"/>
</dbReference>
<dbReference type="GO" id="GO:0030429">
    <property type="term" value="F:kynureninase activity"/>
    <property type="evidence" value="ECO:0007669"/>
    <property type="project" value="UniProtKB-UniRule"/>
</dbReference>
<dbReference type="AlphaFoldDB" id="A0A7D7RHS8"/>
<feature type="binding site" evidence="4">
    <location>
        <begin position="128"/>
        <end position="131"/>
    </location>
    <ligand>
        <name>pyridoxal 5'-phosphate</name>
        <dbReference type="ChEBI" id="CHEBI:597326"/>
    </ligand>
</feature>
<dbReference type="Pfam" id="PF00155">
    <property type="entry name" value="Aminotran_1_2"/>
    <property type="match status" value="1"/>
</dbReference>
<feature type="binding site" evidence="4">
    <location>
        <position position="263"/>
    </location>
    <ligand>
        <name>pyridoxal 5'-phosphate</name>
        <dbReference type="ChEBI" id="CHEBI:597326"/>
    </ligand>
</feature>
<feature type="binding site" evidence="4">
    <location>
        <position position="212"/>
    </location>
    <ligand>
        <name>pyridoxal 5'-phosphate</name>
        <dbReference type="ChEBI" id="CHEBI:597326"/>
    </ligand>
</feature>
<protein>
    <recommendedName>
        <fullName evidence="4 5">Kynureninase</fullName>
        <ecNumber evidence="4 5">3.7.1.3</ecNumber>
    </recommendedName>
    <alternativeName>
        <fullName evidence="4">L-kynurenine hydrolase</fullName>
    </alternativeName>
</protein>
<dbReference type="GO" id="GO:0009435">
    <property type="term" value="P:NAD+ biosynthetic process"/>
    <property type="evidence" value="ECO:0007669"/>
    <property type="project" value="UniProtKB-UniRule"/>
</dbReference>
<sequence>MERCDLDTAMQKDRQDPLAKFKEQFFVEPGTIYMDGNSLGLMSKRAEAKLMELMGSWKQFGIEGWTEGEHPWFTLAESLSEQAAPLFGAKAHEVMVTGSITSNIHQMLSTVYMPTDERFVILVDELNFPSDIYAVESHLRLRGQDPAVAMRKVKSRNGYTLEMEDIVAELQDDVAVLLLPSVLYRSGQLLPLRDITQAAHQKGIIAGFDLAHSAGAVPHELHADGVDFAVWCHYKYMNSGPGGTGGLYLHERHHGLNPGIAGWFGSDKAKQFDMDHSFTKAQGAGAYQVGTPNIFSMAPLIGSLELFEEAGIEQIRNKSLELTAMLRERLAELVPSLIDVTPQADDDRGGHIALAHKEAARICKALKKAGIVPDFRAPDIIRLAPVAFYTSFEDVEKVALALQEIIEHELYKEFSNERNVVA</sequence>
<dbReference type="KEGG" id="pdec:H1Q58_05255"/>
<evidence type="ECO:0000256" key="4">
    <source>
        <dbReference type="HAMAP-Rule" id="MF_01970"/>
    </source>
</evidence>
<evidence type="ECO:0000256" key="5">
    <source>
        <dbReference type="NCBIfam" id="TIGR01814"/>
    </source>
</evidence>
<feature type="binding site" evidence="4">
    <location>
        <position position="100"/>
    </location>
    <ligand>
        <name>pyridoxal 5'-phosphate</name>
        <dbReference type="ChEBI" id="CHEBI:597326"/>
    </ligand>
</feature>
<comment type="cofactor">
    <cofactor evidence="4 6">
        <name>pyridoxal 5'-phosphate</name>
        <dbReference type="ChEBI" id="CHEBI:597326"/>
    </cofactor>
</comment>
<comment type="catalytic activity">
    <reaction evidence="4 6">
        <text>L-kynurenine + H2O = anthranilate + L-alanine + H(+)</text>
        <dbReference type="Rhea" id="RHEA:16813"/>
        <dbReference type="ChEBI" id="CHEBI:15377"/>
        <dbReference type="ChEBI" id="CHEBI:15378"/>
        <dbReference type="ChEBI" id="CHEBI:16567"/>
        <dbReference type="ChEBI" id="CHEBI:57959"/>
        <dbReference type="ChEBI" id="CHEBI:57972"/>
        <dbReference type="EC" id="3.7.1.3"/>
    </reaction>
</comment>
<gene>
    <name evidence="4 8" type="primary">kynU</name>
    <name evidence="8" type="ORF">H1Q58_05255</name>
</gene>
<feature type="binding site" evidence="4">
    <location>
        <position position="291"/>
    </location>
    <ligand>
        <name>pyridoxal 5'-phosphate</name>
        <dbReference type="ChEBI" id="CHEBI:597326"/>
    </ligand>
</feature>
<keyword evidence="1 4" id="KW-0662">Pyridine nucleotide biosynthesis</keyword>
<keyword evidence="9" id="KW-1185">Reference proteome</keyword>
<dbReference type="GO" id="GO:0030170">
    <property type="term" value="F:pyridoxal phosphate binding"/>
    <property type="evidence" value="ECO:0007669"/>
    <property type="project" value="UniProtKB-UniRule"/>
</dbReference>
<feature type="binding site" evidence="4">
    <location>
        <position position="209"/>
    </location>
    <ligand>
        <name>pyridoxal 5'-phosphate</name>
        <dbReference type="ChEBI" id="CHEBI:597326"/>
    </ligand>
</feature>